<feature type="binding site" description="in other chain" evidence="14">
    <location>
        <begin position="249"/>
        <end position="252"/>
    </location>
    <ligand>
        <name>substrate</name>
        <note>ligand shared between dimeric partners</note>
    </ligand>
</feature>
<dbReference type="GO" id="GO:0046872">
    <property type="term" value="F:metal ion binding"/>
    <property type="evidence" value="ECO:0007669"/>
    <property type="project" value="UniProtKB-KW"/>
</dbReference>
<comment type="cofactor">
    <cofactor evidence="1 14">
        <name>Mg(2+)</name>
        <dbReference type="ChEBI" id="CHEBI:18420"/>
    </cofactor>
</comment>
<dbReference type="GO" id="GO:0048029">
    <property type="term" value="F:monosaccharide binding"/>
    <property type="evidence" value="ECO:0007669"/>
    <property type="project" value="TreeGrafter"/>
</dbReference>
<dbReference type="GO" id="GO:0005945">
    <property type="term" value="C:6-phosphofructokinase complex"/>
    <property type="evidence" value="ECO:0007669"/>
    <property type="project" value="TreeGrafter"/>
</dbReference>
<feature type="active site" description="Proton acceptor" evidence="14">
    <location>
        <position position="127"/>
    </location>
</feature>
<dbReference type="GO" id="GO:0006002">
    <property type="term" value="P:fructose 6-phosphate metabolic process"/>
    <property type="evidence" value="ECO:0007669"/>
    <property type="project" value="UniProtKB-UniRule"/>
</dbReference>
<comment type="function">
    <text evidence="14">Catalyzes the phosphorylation of D-fructose 6-phosphate to fructose 1,6-bisphosphate by ATP, the first committing step of glycolysis.</text>
</comment>
<dbReference type="GO" id="GO:0003872">
    <property type="term" value="F:6-phosphofructokinase activity"/>
    <property type="evidence" value="ECO:0007669"/>
    <property type="project" value="UniProtKB-UniRule"/>
</dbReference>
<dbReference type="InterPro" id="IPR000023">
    <property type="entry name" value="Phosphofructokinase_dom"/>
</dbReference>
<feature type="binding site" description="in other chain" evidence="14">
    <location>
        <position position="154"/>
    </location>
    <ligand>
        <name>ADP</name>
        <dbReference type="ChEBI" id="CHEBI:456216"/>
        <note>allosteric activator; ligand shared between dimeric partners</note>
    </ligand>
</feature>
<dbReference type="Gene3D" id="3.40.50.460">
    <property type="entry name" value="Phosphofructokinase domain"/>
    <property type="match status" value="1"/>
</dbReference>
<dbReference type="AlphaFoldDB" id="A0AAW4L364"/>
<dbReference type="InterPro" id="IPR035966">
    <property type="entry name" value="PKF_sf"/>
</dbReference>
<gene>
    <name evidence="14 16" type="primary">pfkA</name>
    <name evidence="16" type="ORF">KI809_14845</name>
</gene>
<dbReference type="NCBIfam" id="NF002872">
    <property type="entry name" value="PRK03202.1"/>
    <property type="match status" value="1"/>
</dbReference>
<dbReference type="InterPro" id="IPR012003">
    <property type="entry name" value="ATP_PFK_prok-type"/>
</dbReference>
<feature type="binding site" description="in other chain" evidence="14">
    <location>
        <begin position="125"/>
        <end position="127"/>
    </location>
    <ligand>
        <name>substrate</name>
        <note>ligand shared between dimeric partners</note>
    </ligand>
</feature>
<dbReference type="RefSeq" id="WP_214172358.1">
    <property type="nucleotide sequence ID" value="NZ_JAHCVJ010000006.1"/>
</dbReference>
<dbReference type="GO" id="GO:0061621">
    <property type="term" value="P:canonical glycolysis"/>
    <property type="evidence" value="ECO:0007669"/>
    <property type="project" value="TreeGrafter"/>
</dbReference>
<feature type="binding site" evidence="14">
    <location>
        <begin position="21"/>
        <end position="25"/>
    </location>
    <ligand>
        <name>ADP</name>
        <dbReference type="ChEBI" id="CHEBI:456216"/>
        <note>allosteric activator; ligand shared between dimeric partners</note>
    </ligand>
</feature>
<dbReference type="Pfam" id="PF00365">
    <property type="entry name" value="PFK"/>
    <property type="match status" value="1"/>
</dbReference>
<evidence type="ECO:0000256" key="14">
    <source>
        <dbReference type="HAMAP-Rule" id="MF_00339"/>
    </source>
</evidence>
<dbReference type="SUPFAM" id="SSF53784">
    <property type="entry name" value="Phosphofructokinase"/>
    <property type="match status" value="1"/>
</dbReference>
<evidence type="ECO:0000259" key="15">
    <source>
        <dbReference type="Pfam" id="PF00365"/>
    </source>
</evidence>
<dbReference type="PIRSF" id="PIRSF000532">
    <property type="entry name" value="ATP_PFK_prok"/>
    <property type="match status" value="1"/>
</dbReference>
<evidence type="ECO:0000256" key="13">
    <source>
        <dbReference type="ARBA" id="ARBA00048070"/>
    </source>
</evidence>
<dbReference type="GO" id="GO:0070095">
    <property type="term" value="F:fructose-6-phosphate binding"/>
    <property type="evidence" value="ECO:0007669"/>
    <property type="project" value="TreeGrafter"/>
</dbReference>
<proteinExistence type="inferred from homology"/>
<dbReference type="InterPro" id="IPR022953">
    <property type="entry name" value="ATP_PFK"/>
</dbReference>
<accession>A0AAW4L364</accession>
<keyword evidence="17" id="KW-1185">Reference proteome</keyword>
<reference evidence="16 17" key="1">
    <citation type="submission" date="2021-05" db="EMBL/GenBank/DDBJ databases">
        <title>The draft genome of Geobacter pelophilus DSM 12255.</title>
        <authorList>
            <person name="Xu Z."/>
            <person name="Masuda Y."/>
            <person name="Itoh H."/>
            <person name="Senoo K."/>
        </authorList>
    </citation>
    <scope>NUCLEOTIDE SEQUENCE [LARGE SCALE GENOMIC DNA]</scope>
    <source>
        <strain evidence="16 17">DSM 12255</strain>
    </source>
</reference>
<evidence type="ECO:0000256" key="9">
    <source>
        <dbReference type="ARBA" id="ARBA00022777"/>
    </source>
</evidence>
<keyword evidence="8 14" id="KW-0547">Nucleotide-binding</keyword>
<evidence type="ECO:0000313" key="16">
    <source>
        <dbReference type="EMBL" id="MBT0665584.1"/>
    </source>
</evidence>
<keyword evidence="11 14" id="KW-0460">Magnesium</keyword>
<dbReference type="FunFam" id="3.40.50.460:FF:000002">
    <property type="entry name" value="ATP-dependent 6-phosphofructokinase"/>
    <property type="match status" value="1"/>
</dbReference>
<comment type="caution">
    <text evidence="14">Lacks conserved residue(s) required for the propagation of feature annotation.</text>
</comment>
<feature type="binding site" evidence="14">
    <location>
        <begin position="72"/>
        <end position="73"/>
    </location>
    <ligand>
        <name>ATP</name>
        <dbReference type="ChEBI" id="CHEBI:30616"/>
    </ligand>
</feature>
<dbReference type="NCBIfam" id="TIGR02482">
    <property type="entry name" value="PFKA_ATP"/>
    <property type="match status" value="1"/>
</dbReference>
<feature type="binding site" description="in other chain" evidence="14">
    <location>
        <begin position="185"/>
        <end position="187"/>
    </location>
    <ligand>
        <name>ADP</name>
        <dbReference type="ChEBI" id="CHEBI:456216"/>
        <note>allosteric activator; ligand shared between dimeric partners</note>
    </ligand>
</feature>
<keyword evidence="4 14" id="KW-0963">Cytoplasm</keyword>
<comment type="pathway">
    <text evidence="3 14">Carbohydrate degradation; glycolysis; D-glyceraldehyde 3-phosphate and glycerone phosphate from D-glucose: step 3/4.</text>
</comment>
<dbReference type="EMBL" id="JAHCVJ010000006">
    <property type="protein sequence ID" value="MBT0665584.1"/>
    <property type="molecule type" value="Genomic_DNA"/>
</dbReference>
<comment type="subunit">
    <text evidence="14">Homotetramer.</text>
</comment>
<keyword evidence="9 14" id="KW-0418">Kinase</keyword>
<comment type="subcellular location">
    <subcellularLocation>
        <location evidence="2 14">Cytoplasm</location>
    </subcellularLocation>
</comment>
<dbReference type="GO" id="GO:0005524">
    <property type="term" value="F:ATP binding"/>
    <property type="evidence" value="ECO:0007669"/>
    <property type="project" value="UniProtKB-UniRule"/>
</dbReference>
<keyword evidence="6 14" id="KW-0808">Transferase</keyword>
<dbReference type="GO" id="GO:0042802">
    <property type="term" value="F:identical protein binding"/>
    <property type="evidence" value="ECO:0007669"/>
    <property type="project" value="TreeGrafter"/>
</dbReference>
<organism evidence="16 17">
    <name type="scientific">Geoanaerobacter pelophilus</name>
    <dbReference type="NCBI Taxonomy" id="60036"/>
    <lineage>
        <taxon>Bacteria</taxon>
        <taxon>Pseudomonadati</taxon>
        <taxon>Thermodesulfobacteriota</taxon>
        <taxon>Desulfuromonadia</taxon>
        <taxon>Geobacterales</taxon>
        <taxon>Geobacteraceae</taxon>
        <taxon>Geoanaerobacter</taxon>
    </lineage>
</organism>
<dbReference type="PRINTS" id="PR00476">
    <property type="entry name" value="PHFRCTKINASE"/>
</dbReference>
<feature type="binding site" evidence="14">
    <location>
        <begin position="102"/>
        <end position="105"/>
    </location>
    <ligand>
        <name>ATP</name>
        <dbReference type="ChEBI" id="CHEBI:30616"/>
    </ligand>
</feature>
<evidence type="ECO:0000256" key="5">
    <source>
        <dbReference type="ARBA" id="ARBA00022533"/>
    </source>
</evidence>
<feature type="binding site" description="in other chain" evidence="14">
    <location>
        <begin position="169"/>
        <end position="171"/>
    </location>
    <ligand>
        <name>substrate</name>
        <note>ligand shared between dimeric partners</note>
    </ligand>
</feature>
<dbReference type="PROSITE" id="PS00433">
    <property type="entry name" value="PHOSPHOFRUCTOKINASE"/>
    <property type="match status" value="1"/>
</dbReference>
<evidence type="ECO:0000256" key="2">
    <source>
        <dbReference type="ARBA" id="ARBA00004496"/>
    </source>
</evidence>
<dbReference type="PANTHER" id="PTHR13697:SF4">
    <property type="entry name" value="ATP-DEPENDENT 6-PHOSPHOFRUCTOKINASE"/>
    <property type="match status" value="1"/>
</dbReference>
<comment type="activity regulation">
    <text evidence="14">Allosterically activated by ADP and other diphosphonucleosides, and allosterically inhibited by phosphoenolpyruvate.</text>
</comment>
<evidence type="ECO:0000313" key="17">
    <source>
        <dbReference type="Proteomes" id="UP000811899"/>
    </source>
</evidence>
<evidence type="ECO:0000256" key="7">
    <source>
        <dbReference type="ARBA" id="ARBA00022723"/>
    </source>
</evidence>
<sequence length="319" mass="33858">MKKIGILTSGGDCSGMNACIRSAVRTAIRMNIEIVGFRKGYLGLMKGDCIPLDTKAVSGILHRGGTFLQSARSQEFKTPEGRQLAMDNLKALGIEGLVILGGDGSLTGALELSKMGLPVVGIPASIDNDIPFTDMALGVDTALNNILYAVDCIKDTASSHARAFVIEVMGRHSGYLASIAAIATGAEFALVPEREVDLSEICQQLRVRYEEGRDNAIIILAEGAGKAQDIADAVKDAIGFETRVTVLGHYQRGGAPTVFDRLLASRFGKKAVELLVAGQNGMMVGLSCNTVLAVPIEDVIKGEKRPQDEMLRLAEVLGI</sequence>
<comment type="catalytic activity">
    <reaction evidence="13 14">
        <text>beta-D-fructose 6-phosphate + ATP = beta-D-fructose 1,6-bisphosphate + ADP + H(+)</text>
        <dbReference type="Rhea" id="RHEA:16109"/>
        <dbReference type="ChEBI" id="CHEBI:15378"/>
        <dbReference type="ChEBI" id="CHEBI:30616"/>
        <dbReference type="ChEBI" id="CHEBI:32966"/>
        <dbReference type="ChEBI" id="CHEBI:57634"/>
        <dbReference type="ChEBI" id="CHEBI:456216"/>
        <dbReference type="EC" id="2.7.1.11"/>
    </reaction>
</comment>
<evidence type="ECO:0000256" key="10">
    <source>
        <dbReference type="ARBA" id="ARBA00022840"/>
    </source>
</evidence>
<evidence type="ECO:0000256" key="11">
    <source>
        <dbReference type="ARBA" id="ARBA00022842"/>
    </source>
</evidence>
<dbReference type="Proteomes" id="UP000811899">
    <property type="component" value="Unassembled WGS sequence"/>
</dbReference>
<dbReference type="PANTHER" id="PTHR13697">
    <property type="entry name" value="PHOSPHOFRUCTOKINASE"/>
    <property type="match status" value="1"/>
</dbReference>
<protein>
    <recommendedName>
        <fullName evidence="14">ATP-dependent 6-phosphofructokinase</fullName>
        <shortName evidence="14">ATP-PFK</shortName>
        <shortName evidence="14">Phosphofructokinase</shortName>
        <ecNumber evidence="14">2.7.1.11</ecNumber>
    </recommendedName>
    <alternativeName>
        <fullName evidence="14">Phosphohexokinase</fullName>
    </alternativeName>
</protein>
<evidence type="ECO:0000256" key="12">
    <source>
        <dbReference type="ARBA" id="ARBA00023152"/>
    </source>
</evidence>
<dbReference type="InterPro" id="IPR015912">
    <property type="entry name" value="Phosphofructokinase_CS"/>
</dbReference>
<feature type="binding site" evidence="14">
    <location>
        <position position="243"/>
    </location>
    <ligand>
        <name>substrate</name>
        <note>ligand shared between dimeric partners</note>
    </ligand>
</feature>
<dbReference type="EC" id="2.7.1.11" evidence="14"/>
<feature type="binding site" evidence="14">
    <location>
        <position position="103"/>
    </location>
    <ligand>
        <name>Mg(2+)</name>
        <dbReference type="ChEBI" id="CHEBI:18420"/>
        <note>catalytic</note>
    </ligand>
</feature>
<dbReference type="InterPro" id="IPR012828">
    <property type="entry name" value="PFKA_ATP_prok"/>
</dbReference>
<name>A0AAW4L364_9BACT</name>
<keyword evidence="12 14" id="KW-0324">Glycolysis</keyword>
<dbReference type="GO" id="GO:0030388">
    <property type="term" value="P:fructose 1,6-bisphosphate metabolic process"/>
    <property type="evidence" value="ECO:0007669"/>
    <property type="project" value="TreeGrafter"/>
</dbReference>
<feature type="binding site" evidence="14">
    <location>
        <position position="11"/>
    </location>
    <ligand>
        <name>ATP</name>
        <dbReference type="ChEBI" id="CHEBI:30616"/>
    </ligand>
</feature>
<dbReference type="HAMAP" id="MF_00339">
    <property type="entry name" value="Phosphofructokinase_I_B1"/>
    <property type="match status" value="1"/>
</dbReference>
<dbReference type="Gene3D" id="3.40.50.450">
    <property type="match status" value="1"/>
</dbReference>
<keyword evidence="5 14" id="KW-0021">Allosteric enzyme</keyword>
<dbReference type="GO" id="GO:0016208">
    <property type="term" value="F:AMP binding"/>
    <property type="evidence" value="ECO:0007669"/>
    <property type="project" value="TreeGrafter"/>
</dbReference>
<feature type="domain" description="Phosphofructokinase" evidence="15">
    <location>
        <begin position="3"/>
        <end position="275"/>
    </location>
</feature>
<keyword evidence="10 14" id="KW-0067">ATP-binding</keyword>
<feature type="binding site" description="in other chain" evidence="14">
    <location>
        <position position="222"/>
    </location>
    <ligand>
        <name>substrate</name>
        <note>ligand shared between dimeric partners</note>
    </ligand>
</feature>
<evidence type="ECO:0000256" key="3">
    <source>
        <dbReference type="ARBA" id="ARBA00004679"/>
    </source>
</evidence>
<evidence type="ECO:0000256" key="4">
    <source>
        <dbReference type="ARBA" id="ARBA00022490"/>
    </source>
</evidence>
<comment type="similarity">
    <text evidence="14">Belongs to the phosphofructokinase type A (PFKA) family. ATP-dependent PFK group I subfamily. Prokaryotic clade 'B1' sub-subfamily.</text>
</comment>
<feature type="binding site" evidence="14">
    <location>
        <position position="162"/>
    </location>
    <ligand>
        <name>substrate</name>
        <note>ligand shared between dimeric partners</note>
    </ligand>
</feature>
<evidence type="ECO:0000256" key="8">
    <source>
        <dbReference type="ARBA" id="ARBA00022741"/>
    </source>
</evidence>
<evidence type="ECO:0000256" key="6">
    <source>
        <dbReference type="ARBA" id="ARBA00022679"/>
    </source>
</evidence>
<keyword evidence="7 14" id="KW-0479">Metal-binding</keyword>
<comment type="caution">
    <text evidence="16">The sequence shown here is derived from an EMBL/GenBank/DDBJ whole genome shotgun (WGS) entry which is preliminary data.</text>
</comment>
<evidence type="ECO:0000256" key="1">
    <source>
        <dbReference type="ARBA" id="ARBA00001946"/>
    </source>
</evidence>